<dbReference type="AlphaFoldDB" id="R7U7Q3"/>
<keyword evidence="1" id="KW-0812">Transmembrane</keyword>
<dbReference type="EMBL" id="KB307163">
    <property type="protein sequence ID" value="ELT99165.1"/>
    <property type="molecule type" value="Genomic_DNA"/>
</dbReference>
<keyword evidence="4" id="KW-1185">Reference proteome</keyword>
<dbReference type="EnsemblMetazoa" id="CapteT215888">
    <property type="protein sequence ID" value="CapteP215888"/>
    <property type="gene ID" value="CapteG215888"/>
</dbReference>
<evidence type="ECO:0000313" key="3">
    <source>
        <dbReference type="EnsemblMetazoa" id="CapteP215888"/>
    </source>
</evidence>
<protein>
    <submittedName>
        <fullName evidence="2 3">Uncharacterized protein</fullName>
    </submittedName>
</protein>
<dbReference type="EMBL" id="AMQN01010149">
    <property type="status" value="NOT_ANNOTATED_CDS"/>
    <property type="molecule type" value="Genomic_DNA"/>
</dbReference>
<evidence type="ECO:0000313" key="4">
    <source>
        <dbReference type="Proteomes" id="UP000014760"/>
    </source>
</evidence>
<organism evidence="2">
    <name type="scientific">Capitella teleta</name>
    <name type="common">Polychaete worm</name>
    <dbReference type="NCBI Taxonomy" id="283909"/>
    <lineage>
        <taxon>Eukaryota</taxon>
        <taxon>Metazoa</taxon>
        <taxon>Spiralia</taxon>
        <taxon>Lophotrochozoa</taxon>
        <taxon>Annelida</taxon>
        <taxon>Polychaeta</taxon>
        <taxon>Sedentaria</taxon>
        <taxon>Scolecida</taxon>
        <taxon>Capitellidae</taxon>
        <taxon>Capitella</taxon>
    </lineage>
</organism>
<keyword evidence="1" id="KW-1133">Transmembrane helix</keyword>
<feature type="transmembrane region" description="Helical" evidence="1">
    <location>
        <begin position="278"/>
        <end position="300"/>
    </location>
</feature>
<evidence type="ECO:0000313" key="2">
    <source>
        <dbReference type="EMBL" id="ELT99165.1"/>
    </source>
</evidence>
<feature type="transmembrane region" description="Helical" evidence="1">
    <location>
        <begin position="474"/>
        <end position="501"/>
    </location>
</feature>
<dbReference type="HOGENOM" id="CLU_354605_0_0_1"/>
<reference evidence="2 4" key="2">
    <citation type="journal article" date="2013" name="Nature">
        <title>Insights into bilaterian evolution from three spiralian genomes.</title>
        <authorList>
            <person name="Simakov O."/>
            <person name="Marletaz F."/>
            <person name="Cho S.J."/>
            <person name="Edsinger-Gonzales E."/>
            <person name="Havlak P."/>
            <person name="Hellsten U."/>
            <person name="Kuo D.H."/>
            <person name="Larsson T."/>
            <person name="Lv J."/>
            <person name="Arendt D."/>
            <person name="Savage R."/>
            <person name="Osoegawa K."/>
            <person name="de Jong P."/>
            <person name="Grimwood J."/>
            <person name="Chapman J.A."/>
            <person name="Shapiro H."/>
            <person name="Aerts A."/>
            <person name="Otillar R.P."/>
            <person name="Terry A.Y."/>
            <person name="Boore J.L."/>
            <person name="Grigoriev I.V."/>
            <person name="Lindberg D.R."/>
            <person name="Seaver E.C."/>
            <person name="Weisblat D.A."/>
            <person name="Putnam N.H."/>
            <person name="Rokhsar D.S."/>
        </authorList>
    </citation>
    <scope>NUCLEOTIDE SEQUENCE</scope>
    <source>
        <strain evidence="2 4">I ESC-2004</strain>
    </source>
</reference>
<feature type="transmembrane region" description="Helical" evidence="1">
    <location>
        <begin position="693"/>
        <end position="714"/>
    </location>
</feature>
<feature type="transmembrane region" description="Helical" evidence="1">
    <location>
        <begin position="606"/>
        <end position="627"/>
    </location>
</feature>
<gene>
    <name evidence="2" type="ORF">CAPTEDRAFT_215888</name>
</gene>
<feature type="transmembrane region" description="Helical" evidence="1">
    <location>
        <begin position="415"/>
        <end position="436"/>
    </location>
</feature>
<reference evidence="4" key="1">
    <citation type="submission" date="2012-12" db="EMBL/GenBank/DDBJ databases">
        <authorList>
            <person name="Hellsten U."/>
            <person name="Grimwood J."/>
            <person name="Chapman J.A."/>
            <person name="Shapiro H."/>
            <person name="Aerts A."/>
            <person name="Otillar R.P."/>
            <person name="Terry A.Y."/>
            <person name="Boore J.L."/>
            <person name="Simakov O."/>
            <person name="Marletaz F."/>
            <person name="Cho S.-J."/>
            <person name="Edsinger-Gonzales E."/>
            <person name="Havlak P."/>
            <person name="Kuo D.-H."/>
            <person name="Larsson T."/>
            <person name="Lv J."/>
            <person name="Arendt D."/>
            <person name="Savage R."/>
            <person name="Osoegawa K."/>
            <person name="de Jong P."/>
            <person name="Lindberg D.R."/>
            <person name="Seaver E.C."/>
            <person name="Weisblat D.A."/>
            <person name="Putnam N.H."/>
            <person name="Grigoriev I.V."/>
            <person name="Rokhsar D.S."/>
        </authorList>
    </citation>
    <scope>NUCLEOTIDE SEQUENCE</scope>
    <source>
        <strain evidence="4">I ESC-2004</strain>
    </source>
</reference>
<reference evidence="3" key="3">
    <citation type="submission" date="2015-06" db="UniProtKB">
        <authorList>
            <consortium name="EnsemblMetazoa"/>
        </authorList>
    </citation>
    <scope>IDENTIFICATION</scope>
</reference>
<name>R7U7Q3_CAPTE</name>
<dbReference type="Proteomes" id="UP000014760">
    <property type="component" value="Unassembled WGS sequence"/>
</dbReference>
<proteinExistence type="predicted"/>
<evidence type="ECO:0000256" key="1">
    <source>
        <dbReference type="SAM" id="Phobius"/>
    </source>
</evidence>
<keyword evidence="1" id="KW-0472">Membrane</keyword>
<sequence>MKKSVSLFRLFVFIYFIAPFYCETYLERLREEVSGVNLSAALVFPDSTIQVNYNPASSMFQVLLEGSNCTISGSLSSGALEVHRAALELSLDSSPTTYNWDSDESADLYHIRLQINDDEGGEASGVVVGLAAVKPSAESRYKFLPFVMEDLYYVTQFMALPRIAEASSLDVLPINITMPSRCLRSVGNGVLHVTEVEEKSLDVLKAALFLLVTYNPNWKSEEKFAICSTAYDVHRDAPFVLRECCSARPGNIFHRRRRDLHLDCHDANRARTALSHTVATLGCIATLFAPLLIKFAVVYYDKEEYPDTGSGYPRNPIRKFRAFRMQVRFLRSSKRRSRETKVDDEASVDCVPLREKASTNHSSQVKNLSDECSEDEEACVYLDTLAVHELSVWRMTSAAVSRLTNQRPVLLCFRYFLLFCIWEHMCVVTFVSYVYYDSIFEHPVFAFQKNVLTTIFDSMTVDYPNFLPMPPRHLFIWIVVLIVPASIAIVHMFTLFHVYIFSKELAEPFYWNNSCTIMGVAIPCKLDQVMGGQSITSALKRFPNRSPYSELVFRNMIHNLNHLRSKEFWVTWWNTFVCCFSPVLHIKPLRYRRRWYSYLQVLVLPFTLPNILVFDTFLLLSNVLLFLSVDVLRNSESSLSRAIFVFSILGYVRKAFTDFDERYRHLKVKTFEVAMNLEEKICDTISPFKSHAFVTLLKLLLCIALVLALFLIAVEFQIFHEFTLIGETVLTVLTPKTKYDICASAIKRIQQALSAASVPFTHRQR</sequence>
<accession>R7U7Q3</accession>